<dbReference type="InterPro" id="IPR023985">
    <property type="entry name" value="SDR_subfam_1"/>
</dbReference>
<keyword evidence="2" id="KW-0560">Oxidoreductase</keyword>
<dbReference type="InterPro" id="IPR020904">
    <property type="entry name" value="Sc_DH/Rdtase_CS"/>
</dbReference>
<organism evidence="5 6">
    <name type="scientific">Rhodococcus pyridinivorans KG-16</name>
    <dbReference type="NCBI Taxonomy" id="1441730"/>
    <lineage>
        <taxon>Bacteria</taxon>
        <taxon>Bacillati</taxon>
        <taxon>Actinomycetota</taxon>
        <taxon>Actinomycetes</taxon>
        <taxon>Mycobacteriales</taxon>
        <taxon>Nocardiaceae</taxon>
        <taxon>Rhodococcus</taxon>
    </lineage>
</organism>
<reference evidence="6" key="1">
    <citation type="submission" date="2015-01" db="EMBL/GenBank/DDBJ databases">
        <title>Draft genome sequence of Rhodococcus pyridinivorans strain KG-16, a hydrocarbon-degrading bacterium.</title>
        <authorList>
            <person name="Aggarwal R.K."/>
            <person name="Dawar C."/>
        </authorList>
    </citation>
    <scope>NUCLEOTIDE SEQUENCE [LARGE SCALE GENOMIC DNA]</scope>
    <source>
        <strain evidence="6">KG-16</strain>
    </source>
</reference>
<dbReference type="InterPro" id="IPR036291">
    <property type="entry name" value="NAD(P)-bd_dom_sf"/>
</dbReference>
<dbReference type="Pfam" id="PF13561">
    <property type="entry name" value="adh_short_C2"/>
    <property type="match status" value="1"/>
</dbReference>
<dbReference type="NCBIfam" id="TIGR03971">
    <property type="entry name" value="SDR_subfam_1"/>
    <property type="match status" value="1"/>
</dbReference>
<evidence type="ECO:0000256" key="2">
    <source>
        <dbReference type="ARBA" id="ARBA00023002"/>
    </source>
</evidence>
<dbReference type="EMBL" id="AZXY01000001">
    <property type="protein sequence ID" value="KSZ60357.1"/>
    <property type="molecule type" value="Genomic_DNA"/>
</dbReference>
<accession>A0A0V9UQU0</accession>
<dbReference type="PANTHER" id="PTHR24321">
    <property type="entry name" value="DEHYDROGENASES, SHORT CHAIN"/>
    <property type="match status" value="1"/>
</dbReference>
<comment type="caution">
    <text evidence="5">The sequence shown here is derived from an EMBL/GenBank/DDBJ whole genome shotgun (WGS) entry which is preliminary data.</text>
</comment>
<dbReference type="PATRIC" id="fig|1441730.3.peg.548"/>
<dbReference type="RefSeq" id="WP_060650474.1">
    <property type="nucleotide sequence ID" value="NZ_AZXY01000001.1"/>
</dbReference>
<comment type="similarity">
    <text evidence="1">Belongs to the short-chain dehydrogenases/reductases (SDR) family.</text>
</comment>
<evidence type="ECO:0000256" key="3">
    <source>
        <dbReference type="ARBA" id="ARBA00023027"/>
    </source>
</evidence>
<dbReference type="PRINTS" id="PR00080">
    <property type="entry name" value="SDRFAMILY"/>
</dbReference>
<proteinExistence type="inferred from homology"/>
<evidence type="ECO:0000256" key="1">
    <source>
        <dbReference type="ARBA" id="ARBA00006484"/>
    </source>
</evidence>
<evidence type="ECO:0000259" key="4">
    <source>
        <dbReference type="SMART" id="SM00822"/>
    </source>
</evidence>
<sequence>MTRMTGKVALITGATGGLGRACATRLAEEGADIVALDLPGGRTEAELDETARLVRATGRRIVTGTADVRDFDAVVAAVRSGVSELGPLDVVVANAGISDNPGPSWEIDDEIWNRSIDVNLTGTWHTVKAGVAELDPAGGSVIIVSSTAAIKAVPGASHYSAAKHAVTGLAKTLANELGARAIRVNTVHPGAAATPMTLNPATFARLRPDLEAPTADDAAEVLSTKTLLRVPWVEPVDVSNAVLFLASDESRYVTGLQMVVDGGLTQKVA</sequence>
<dbReference type="AlphaFoldDB" id="A0A0V9UQU0"/>
<keyword evidence="3" id="KW-0520">NAD</keyword>
<dbReference type="GO" id="GO:0016491">
    <property type="term" value="F:oxidoreductase activity"/>
    <property type="evidence" value="ECO:0007669"/>
    <property type="project" value="UniProtKB-KW"/>
</dbReference>
<reference evidence="5 6" key="2">
    <citation type="journal article" date="2016" name="Genome Announc.">
        <title>Draft Genome Sequence of a Versatile Hydrocarbon-Degrading Bacterium, Rhodococcus pyridinivorans Strain KG-16, Collected from Oil Fields in India.</title>
        <authorList>
            <person name="Aggarwal R.K."/>
            <person name="Dawar C."/>
            <person name="Phanindranath R."/>
            <person name="Mutnuri L."/>
            <person name="Dayal A.M."/>
        </authorList>
    </citation>
    <scope>NUCLEOTIDE SEQUENCE [LARGE SCALE GENOMIC DNA]</scope>
    <source>
        <strain evidence="5 6">KG-16</strain>
    </source>
</reference>
<dbReference type="InterPro" id="IPR002347">
    <property type="entry name" value="SDR_fam"/>
</dbReference>
<name>A0A0V9UQU0_9NOCA</name>
<dbReference type="PRINTS" id="PR00081">
    <property type="entry name" value="GDHRDH"/>
</dbReference>
<dbReference type="CDD" id="cd05233">
    <property type="entry name" value="SDR_c"/>
    <property type="match status" value="1"/>
</dbReference>
<evidence type="ECO:0000313" key="6">
    <source>
        <dbReference type="Proteomes" id="UP000053060"/>
    </source>
</evidence>
<dbReference type="SMART" id="SM00822">
    <property type="entry name" value="PKS_KR"/>
    <property type="match status" value="1"/>
</dbReference>
<gene>
    <name evidence="5" type="ORF">Z045_02590</name>
</gene>
<dbReference type="Proteomes" id="UP000053060">
    <property type="component" value="Unassembled WGS sequence"/>
</dbReference>
<evidence type="ECO:0000313" key="5">
    <source>
        <dbReference type="EMBL" id="KSZ60357.1"/>
    </source>
</evidence>
<dbReference type="PROSITE" id="PS00061">
    <property type="entry name" value="ADH_SHORT"/>
    <property type="match status" value="1"/>
</dbReference>
<dbReference type="FunFam" id="3.40.50.720:FF:000084">
    <property type="entry name" value="Short-chain dehydrogenase reductase"/>
    <property type="match status" value="1"/>
</dbReference>
<protein>
    <submittedName>
        <fullName evidence="5">3-ketoacyl-ACP reductase</fullName>
    </submittedName>
</protein>
<dbReference type="InterPro" id="IPR057326">
    <property type="entry name" value="KR_dom"/>
</dbReference>
<feature type="domain" description="Ketoreductase" evidence="4">
    <location>
        <begin position="7"/>
        <end position="188"/>
    </location>
</feature>
<dbReference type="Gene3D" id="3.40.50.720">
    <property type="entry name" value="NAD(P)-binding Rossmann-like Domain"/>
    <property type="match status" value="1"/>
</dbReference>
<dbReference type="SUPFAM" id="SSF51735">
    <property type="entry name" value="NAD(P)-binding Rossmann-fold domains"/>
    <property type="match status" value="1"/>
</dbReference>
<dbReference type="PANTHER" id="PTHR24321:SF8">
    <property type="entry name" value="ESTRADIOL 17-BETA-DEHYDROGENASE 8-RELATED"/>
    <property type="match status" value="1"/>
</dbReference>